<evidence type="ECO:0000256" key="3">
    <source>
        <dbReference type="ARBA" id="ARBA00022827"/>
    </source>
</evidence>
<organism evidence="6 7">
    <name type="scientific">Ideonella lacteola</name>
    <dbReference type="NCBI Taxonomy" id="2984193"/>
    <lineage>
        <taxon>Bacteria</taxon>
        <taxon>Pseudomonadati</taxon>
        <taxon>Pseudomonadota</taxon>
        <taxon>Betaproteobacteria</taxon>
        <taxon>Burkholderiales</taxon>
        <taxon>Sphaerotilaceae</taxon>
        <taxon>Ideonella</taxon>
    </lineage>
</organism>
<keyword evidence="3" id="KW-0274">FAD</keyword>
<dbReference type="Proteomes" id="UP001371218">
    <property type="component" value="Unassembled WGS sequence"/>
</dbReference>
<name>A0ABU9BYJ0_9BURK</name>
<dbReference type="InterPro" id="IPR036188">
    <property type="entry name" value="FAD/NAD-bd_sf"/>
</dbReference>
<evidence type="ECO:0000313" key="6">
    <source>
        <dbReference type="EMBL" id="MEK8033508.1"/>
    </source>
</evidence>
<feature type="domain" description="FAD dependent oxidoreductase" evidence="5">
    <location>
        <begin position="8"/>
        <end position="359"/>
    </location>
</feature>
<gene>
    <name evidence="6" type="primary">solA</name>
    <name evidence="6" type="ORF">AACH06_22025</name>
</gene>
<evidence type="ECO:0000256" key="4">
    <source>
        <dbReference type="ARBA" id="ARBA00023002"/>
    </source>
</evidence>
<protein>
    <submittedName>
        <fullName evidence="6">N-methyl-L-tryptophan oxidase</fullName>
        <ecNumber evidence="6">1.5.3.2</ecNumber>
    </submittedName>
</protein>
<keyword evidence="4 6" id="KW-0560">Oxidoreductase</keyword>
<dbReference type="InterPro" id="IPR006076">
    <property type="entry name" value="FAD-dep_OxRdtase"/>
</dbReference>
<dbReference type="PANTHER" id="PTHR10961">
    <property type="entry name" value="PEROXISOMAL SARCOSINE OXIDASE"/>
    <property type="match status" value="1"/>
</dbReference>
<comment type="cofactor">
    <cofactor evidence="1">
        <name>FAD</name>
        <dbReference type="ChEBI" id="CHEBI:57692"/>
    </cofactor>
</comment>
<evidence type="ECO:0000313" key="7">
    <source>
        <dbReference type="Proteomes" id="UP001371218"/>
    </source>
</evidence>
<proteinExistence type="predicted"/>
<dbReference type="RefSeq" id="WP_341427928.1">
    <property type="nucleotide sequence ID" value="NZ_JBBUTG010000016.1"/>
</dbReference>
<dbReference type="Pfam" id="PF01266">
    <property type="entry name" value="DAO"/>
    <property type="match status" value="1"/>
</dbReference>
<dbReference type="InterPro" id="IPR045170">
    <property type="entry name" value="MTOX"/>
</dbReference>
<dbReference type="PANTHER" id="PTHR10961:SF7">
    <property type="entry name" value="FAD DEPENDENT OXIDOREDUCTASE DOMAIN-CONTAINING PROTEIN"/>
    <property type="match status" value="1"/>
</dbReference>
<dbReference type="EMBL" id="JBBUTG010000016">
    <property type="protein sequence ID" value="MEK8033508.1"/>
    <property type="molecule type" value="Genomic_DNA"/>
</dbReference>
<dbReference type="SUPFAM" id="SSF51905">
    <property type="entry name" value="FAD/NAD(P)-binding domain"/>
    <property type="match status" value="1"/>
</dbReference>
<sequence>MSTEHLHDVAIAGLGAMGSAAAYQLAKRGLEVIGFDRHTPPHPWGSSHGDSRIIREAYFEHPVYVPMVQRAYELWHELEALSGHTLLHSTGGLMIGRPDSVLVQGARHSAETHGLPHQVLSASELSERFPLLQPEPDMVAVWEPRAGVLSPEVAVSAMASQARRQGARLHLGEAVERWRAHADGIHIETAAGSYRARQLIISAGAWAASLLQAQAVPLQVERQVLHWFEPSASPEAFTPARCPVHLWQFDGHRFFYSIPNMGAGVKLAFHHGGALSPVDQVRRDIDAAEIDDIQAAIRRFVPTADGRYLNSAVCLYTNTPDEHFWIDRCPGQPAVWLASPCSGHGFKFAPVIGEVLADLVQGRPPAFDLGLFRWR</sequence>
<comment type="caution">
    <text evidence="6">The sequence shown here is derived from an EMBL/GenBank/DDBJ whole genome shotgun (WGS) entry which is preliminary data.</text>
</comment>
<evidence type="ECO:0000259" key="5">
    <source>
        <dbReference type="Pfam" id="PF01266"/>
    </source>
</evidence>
<evidence type="ECO:0000256" key="2">
    <source>
        <dbReference type="ARBA" id="ARBA00022630"/>
    </source>
</evidence>
<keyword evidence="2" id="KW-0285">Flavoprotein</keyword>
<dbReference type="SUPFAM" id="SSF54373">
    <property type="entry name" value="FAD-linked reductases, C-terminal domain"/>
    <property type="match status" value="1"/>
</dbReference>
<dbReference type="Gene3D" id="3.50.50.60">
    <property type="entry name" value="FAD/NAD(P)-binding domain"/>
    <property type="match status" value="1"/>
</dbReference>
<dbReference type="EC" id="1.5.3.2" evidence="6"/>
<dbReference type="GO" id="GO:0050131">
    <property type="term" value="F:N-methyl-L-amino-acid oxidase activity"/>
    <property type="evidence" value="ECO:0007669"/>
    <property type="project" value="UniProtKB-EC"/>
</dbReference>
<keyword evidence="7" id="KW-1185">Reference proteome</keyword>
<reference evidence="6 7" key="1">
    <citation type="submission" date="2024-04" db="EMBL/GenBank/DDBJ databases">
        <title>Novel species of the genus Ideonella isolated from streams.</title>
        <authorList>
            <person name="Lu H."/>
        </authorList>
    </citation>
    <scope>NUCLEOTIDE SEQUENCE [LARGE SCALE GENOMIC DNA]</scope>
    <source>
        <strain evidence="6 7">DXS29W</strain>
    </source>
</reference>
<accession>A0ABU9BYJ0</accession>
<dbReference type="Gene3D" id="3.30.9.10">
    <property type="entry name" value="D-Amino Acid Oxidase, subunit A, domain 2"/>
    <property type="match status" value="1"/>
</dbReference>
<evidence type="ECO:0000256" key="1">
    <source>
        <dbReference type="ARBA" id="ARBA00001974"/>
    </source>
</evidence>
<dbReference type="NCBIfam" id="NF008425">
    <property type="entry name" value="PRK11259.1"/>
    <property type="match status" value="1"/>
</dbReference>